<evidence type="ECO:0000256" key="3">
    <source>
        <dbReference type="SAM" id="Coils"/>
    </source>
</evidence>
<evidence type="ECO:0000256" key="2">
    <source>
        <dbReference type="RuleBase" id="RU003876"/>
    </source>
</evidence>
<dbReference type="InterPro" id="IPR037231">
    <property type="entry name" value="NAP-like_sf"/>
</dbReference>
<dbReference type="Proteomes" id="UP000051574">
    <property type="component" value="Unassembled WGS sequence"/>
</dbReference>
<organism evidence="5 6">
    <name type="scientific">Oryctes borbonicus</name>
    <dbReference type="NCBI Taxonomy" id="1629725"/>
    <lineage>
        <taxon>Eukaryota</taxon>
        <taxon>Metazoa</taxon>
        <taxon>Ecdysozoa</taxon>
        <taxon>Arthropoda</taxon>
        <taxon>Hexapoda</taxon>
        <taxon>Insecta</taxon>
        <taxon>Pterygota</taxon>
        <taxon>Neoptera</taxon>
        <taxon>Endopterygota</taxon>
        <taxon>Coleoptera</taxon>
        <taxon>Polyphaga</taxon>
        <taxon>Scarabaeiformia</taxon>
        <taxon>Scarabaeidae</taxon>
        <taxon>Dynastinae</taxon>
        <taxon>Oryctes</taxon>
    </lineage>
</organism>
<keyword evidence="6" id="KW-1185">Reference proteome</keyword>
<protein>
    <submittedName>
        <fullName evidence="5">Uncharacterized protein</fullName>
    </submittedName>
</protein>
<dbReference type="EMBL" id="LJIG01022673">
    <property type="protein sequence ID" value="KRT79318.1"/>
    <property type="molecule type" value="Genomic_DNA"/>
</dbReference>
<dbReference type="AlphaFoldDB" id="A0A0T6AW47"/>
<reference evidence="5 6" key="1">
    <citation type="submission" date="2015-09" db="EMBL/GenBank/DDBJ databases">
        <title>Draft genome of the scarab beetle Oryctes borbonicus.</title>
        <authorList>
            <person name="Meyer J.M."/>
            <person name="Markov G.V."/>
            <person name="Baskaran P."/>
            <person name="Herrmann M."/>
            <person name="Sommer R.J."/>
            <person name="Roedelsperger C."/>
        </authorList>
    </citation>
    <scope>NUCLEOTIDE SEQUENCE [LARGE SCALE GENOMIC DNA]</scope>
    <source>
        <strain evidence="5">OB123</strain>
        <tissue evidence="5">Whole animal</tissue>
    </source>
</reference>
<feature type="coiled-coil region" evidence="3">
    <location>
        <begin position="9"/>
        <end position="43"/>
    </location>
</feature>
<evidence type="ECO:0000256" key="4">
    <source>
        <dbReference type="SAM" id="MobiDB-lite"/>
    </source>
</evidence>
<evidence type="ECO:0000313" key="5">
    <source>
        <dbReference type="EMBL" id="KRT79318.1"/>
    </source>
</evidence>
<proteinExistence type="inferred from homology"/>
<dbReference type="FunFam" id="3.30.1120.90:FF:000002">
    <property type="entry name" value="Testis-specific Y-encoded-like protein 2"/>
    <property type="match status" value="1"/>
</dbReference>
<evidence type="ECO:0000313" key="6">
    <source>
        <dbReference type="Proteomes" id="UP000051574"/>
    </source>
</evidence>
<dbReference type="PANTHER" id="PTHR11875">
    <property type="entry name" value="TESTIS-SPECIFIC Y-ENCODED PROTEIN"/>
    <property type="match status" value="1"/>
</dbReference>
<dbReference type="SUPFAM" id="SSF143113">
    <property type="entry name" value="NAP-like"/>
    <property type="match status" value="1"/>
</dbReference>
<evidence type="ECO:0000256" key="1">
    <source>
        <dbReference type="ARBA" id="ARBA00009947"/>
    </source>
</evidence>
<accession>A0A0T6AW47</accession>
<feature type="non-terminal residue" evidence="5">
    <location>
        <position position="1"/>
    </location>
</feature>
<feature type="compositionally biased region" description="Acidic residues" evidence="4">
    <location>
        <begin position="216"/>
        <end position="231"/>
    </location>
</feature>
<sequence>SNNEDGNERNHNDEEIQKALEEVDSCQNEIDALNEQASEEILKVEQKYNLLRNPLYEKRNESLNKIPHFWVTAFVNHPDLSTILSDSEEDCLHHLSKVTIEEFEDIKSGFKLGFYFEENPYFENRVLTKEYHLDSLEEPTSKSTTIKWKEGFDLTSTKHATSKPGQKRGTEHKSFFSWFNDHSDPLSDDIAEIIKDDIYINPLQYFLVPDVGVDNGVDDEEGSDQEDETEEQGGGITGDTDEETHDIQNTVSE</sequence>
<name>A0A0T6AW47_9SCAR</name>
<dbReference type="GO" id="GO:0006334">
    <property type="term" value="P:nucleosome assembly"/>
    <property type="evidence" value="ECO:0007669"/>
    <property type="project" value="InterPro"/>
</dbReference>
<dbReference type="Gene3D" id="3.30.1120.90">
    <property type="entry name" value="Nucleosome assembly protein"/>
    <property type="match status" value="1"/>
</dbReference>
<keyword evidence="3" id="KW-0175">Coiled coil</keyword>
<gene>
    <name evidence="5" type="ORF">AMK59_8657</name>
</gene>
<dbReference type="GO" id="GO:0005634">
    <property type="term" value="C:nucleus"/>
    <property type="evidence" value="ECO:0007669"/>
    <property type="project" value="InterPro"/>
</dbReference>
<dbReference type="Pfam" id="PF00956">
    <property type="entry name" value="NAP"/>
    <property type="match status" value="1"/>
</dbReference>
<feature type="region of interest" description="Disordered" evidence="4">
    <location>
        <begin position="211"/>
        <end position="253"/>
    </location>
</feature>
<comment type="similarity">
    <text evidence="1 2">Belongs to the nucleosome assembly protein (NAP) family.</text>
</comment>
<feature type="non-terminal residue" evidence="5">
    <location>
        <position position="253"/>
    </location>
</feature>
<dbReference type="OrthoDB" id="19419at2759"/>
<dbReference type="InterPro" id="IPR002164">
    <property type="entry name" value="NAP_family"/>
</dbReference>
<dbReference type="Gene3D" id="1.20.5.1500">
    <property type="match status" value="1"/>
</dbReference>
<comment type="caution">
    <text evidence="5">The sequence shown here is derived from an EMBL/GenBank/DDBJ whole genome shotgun (WGS) entry which is preliminary data.</text>
</comment>